<accession>A0A1M7CGU8</accession>
<dbReference type="STRING" id="337701.SAMN05444398_104220"/>
<dbReference type="EMBL" id="FRBR01000004">
    <property type="protein sequence ID" value="SHL66059.1"/>
    <property type="molecule type" value="Genomic_DNA"/>
</dbReference>
<proteinExistence type="predicted"/>
<feature type="domain" description="NAD(P)-binding" evidence="2">
    <location>
        <begin position="8"/>
        <end position="148"/>
    </location>
</feature>
<name>A0A1M7CGU8_9RHOB</name>
<dbReference type="Pfam" id="PF13460">
    <property type="entry name" value="NAD_binding_10"/>
    <property type="match status" value="1"/>
</dbReference>
<dbReference type="GO" id="GO:0044877">
    <property type="term" value="F:protein-containing complex binding"/>
    <property type="evidence" value="ECO:0007669"/>
    <property type="project" value="TreeGrafter"/>
</dbReference>
<gene>
    <name evidence="3" type="ORF">SAMN05444398_104220</name>
</gene>
<dbReference type="AlphaFoldDB" id="A0A1M7CGU8"/>
<feature type="transmembrane region" description="Helical" evidence="1">
    <location>
        <begin position="352"/>
        <end position="374"/>
    </location>
</feature>
<dbReference type="Gene3D" id="3.40.50.720">
    <property type="entry name" value="NAD(P)-binding Rossmann-like Domain"/>
    <property type="match status" value="1"/>
</dbReference>
<dbReference type="RefSeq" id="WP_073034559.1">
    <property type="nucleotide sequence ID" value="NZ_BMLR01000004.1"/>
</dbReference>
<dbReference type="Proteomes" id="UP000183974">
    <property type="component" value="Unassembled WGS sequence"/>
</dbReference>
<keyword evidence="4" id="KW-1185">Reference proteome</keyword>
<organism evidence="3 4">
    <name type="scientific">Roseovarius pacificus</name>
    <dbReference type="NCBI Taxonomy" id="337701"/>
    <lineage>
        <taxon>Bacteria</taxon>
        <taxon>Pseudomonadati</taxon>
        <taxon>Pseudomonadota</taxon>
        <taxon>Alphaproteobacteria</taxon>
        <taxon>Rhodobacterales</taxon>
        <taxon>Roseobacteraceae</taxon>
        <taxon>Roseovarius</taxon>
    </lineage>
</organism>
<dbReference type="InterPro" id="IPR016040">
    <property type="entry name" value="NAD(P)-bd_dom"/>
</dbReference>
<evidence type="ECO:0000313" key="4">
    <source>
        <dbReference type="Proteomes" id="UP000183974"/>
    </source>
</evidence>
<feature type="transmembrane region" description="Helical" evidence="1">
    <location>
        <begin position="311"/>
        <end position="332"/>
    </location>
</feature>
<evidence type="ECO:0000256" key="1">
    <source>
        <dbReference type="SAM" id="Phobius"/>
    </source>
</evidence>
<dbReference type="SUPFAM" id="SSF51735">
    <property type="entry name" value="NAD(P)-binding Rossmann-fold domains"/>
    <property type="match status" value="1"/>
</dbReference>
<dbReference type="PANTHER" id="PTHR12126">
    <property type="entry name" value="NADH-UBIQUINONE OXIDOREDUCTASE 39 KDA SUBUNIT-RELATED"/>
    <property type="match status" value="1"/>
</dbReference>
<dbReference type="PANTHER" id="PTHR12126:SF11">
    <property type="entry name" value="NADH DEHYDROGENASE [UBIQUINONE] 1 ALPHA SUBCOMPLEX SUBUNIT 9, MITOCHONDRIAL"/>
    <property type="match status" value="1"/>
</dbReference>
<keyword evidence="1" id="KW-0472">Membrane</keyword>
<dbReference type="PROSITE" id="PS51257">
    <property type="entry name" value="PROKAR_LIPOPROTEIN"/>
    <property type="match status" value="1"/>
</dbReference>
<protein>
    <submittedName>
        <fullName evidence="3">Uncharacterized conserved protein YbjT, contains NAD(P)-binding and DUF2867 domains</fullName>
    </submittedName>
</protein>
<keyword evidence="1" id="KW-1133">Transmembrane helix</keyword>
<keyword evidence="1" id="KW-0812">Transmembrane</keyword>
<reference evidence="3 4" key="1">
    <citation type="submission" date="2016-11" db="EMBL/GenBank/DDBJ databases">
        <authorList>
            <person name="Jaros S."/>
            <person name="Januszkiewicz K."/>
            <person name="Wedrychowicz H."/>
        </authorList>
    </citation>
    <scope>NUCLEOTIDE SEQUENCE [LARGE SCALE GENOMIC DNA]</scope>
    <source>
        <strain evidence="3 4">DSM 29589</strain>
    </source>
</reference>
<dbReference type="InterPro" id="IPR051207">
    <property type="entry name" value="ComplexI_NDUFA9_subunit"/>
</dbReference>
<feature type="transmembrane region" description="Helical" evidence="1">
    <location>
        <begin position="381"/>
        <end position="399"/>
    </location>
</feature>
<dbReference type="InterPro" id="IPR025695">
    <property type="entry name" value="DoxX-like"/>
</dbReference>
<dbReference type="Pfam" id="PF13781">
    <property type="entry name" value="DoxX_3"/>
    <property type="match status" value="1"/>
</dbReference>
<evidence type="ECO:0000259" key="2">
    <source>
        <dbReference type="Pfam" id="PF13460"/>
    </source>
</evidence>
<feature type="transmembrane region" description="Helical" evidence="1">
    <location>
        <begin position="411"/>
        <end position="428"/>
    </location>
</feature>
<dbReference type="OrthoDB" id="5377001at2"/>
<sequence length="431" mass="45195">MGKVLVLGAYGLIGAACVTALRARGAEVIGLGRSEMAARRAHPGIGWIFCDMAVQTVADWRRHLTDVSVVVNAAGALQDGARDSLHAIHDSTIANLCAAARGSDLRIIQISAAGVSPEASTEFFRSKARGDAHVRASGLDWTVLRPTLVIGRTAYGGTALLRGVAGLPMIGARVFDACPVQAIALEELAGAVADCTEGRMPARQSYDLTEQPVRGFGETVALFRNWLGFAPFAWRVPVPPVAMRLAGWGADALGWLGWRSSLRTSALQSIADGVTGDPSGWLAAGGRAFTPLPEVLANTPATLQERWFARLYPMMPLVIATLSLFWLVSGLVGLWQFGRAAEMLTTRGLPDGLAGLVVGGGAIADIALGALVLYRPWAVRACLAMVVVSLGYMAGAAVVAPDLWADPAGPMVKVIPAMVLALLGAGMLEER</sequence>
<evidence type="ECO:0000313" key="3">
    <source>
        <dbReference type="EMBL" id="SHL66059.1"/>
    </source>
</evidence>
<dbReference type="InterPro" id="IPR036291">
    <property type="entry name" value="NAD(P)-bd_dom_sf"/>
</dbReference>